<dbReference type="Proteomes" id="UP001050975">
    <property type="component" value="Unassembled WGS sequence"/>
</dbReference>
<evidence type="ECO:0000256" key="4">
    <source>
        <dbReference type="ARBA" id="ARBA00022840"/>
    </source>
</evidence>
<feature type="binding site" evidence="6">
    <location>
        <position position="543"/>
    </location>
    <ligand>
        <name>ATP</name>
        <dbReference type="ChEBI" id="CHEBI:30616"/>
    </ligand>
</feature>
<evidence type="ECO:0000259" key="8">
    <source>
        <dbReference type="Pfam" id="PF00501"/>
    </source>
</evidence>
<evidence type="ECO:0000259" key="10">
    <source>
        <dbReference type="Pfam" id="PF16177"/>
    </source>
</evidence>
<evidence type="ECO:0000256" key="5">
    <source>
        <dbReference type="ARBA" id="ARBA00022990"/>
    </source>
</evidence>
<keyword evidence="6" id="KW-0479">Metal-binding</keyword>
<dbReference type="HAMAP" id="MF_01123">
    <property type="entry name" value="Ac_CoA_synth"/>
    <property type="match status" value="1"/>
</dbReference>
<organism evidence="11 12">
    <name type="scientific">Microseira wollei NIES-4236</name>
    <dbReference type="NCBI Taxonomy" id="2530354"/>
    <lineage>
        <taxon>Bacteria</taxon>
        <taxon>Bacillati</taxon>
        <taxon>Cyanobacteriota</taxon>
        <taxon>Cyanophyceae</taxon>
        <taxon>Oscillatoriophycideae</taxon>
        <taxon>Aerosakkonematales</taxon>
        <taxon>Aerosakkonemataceae</taxon>
        <taxon>Microseira</taxon>
    </lineage>
</organism>
<dbReference type="GO" id="GO:0003987">
    <property type="term" value="F:acetate-CoA ligase activity"/>
    <property type="evidence" value="ECO:0007669"/>
    <property type="project" value="UniProtKB-UniRule"/>
</dbReference>
<evidence type="ECO:0000256" key="6">
    <source>
        <dbReference type="HAMAP-Rule" id="MF_01123"/>
    </source>
</evidence>
<comment type="caution">
    <text evidence="6">Lacks conserved residue(s) required for the propagation of feature annotation.</text>
</comment>
<feature type="domain" description="AMP-binding enzyme C-terminal" evidence="9">
    <location>
        <begin position="559"/>
        <end position="637"/>
    </location>
</feature>
<sequence length="672" mass="75080">MLGNVFPVTSLKPNFCTMSQSTIESILQEKRLFQPSGEFSQKAHIKSLEDYEQLYDRAKADPLKFWAQLAETELHWFQKWDTVLDWQPPFAKWFANGKINISYNCLDRHLTTWRKNKAALIWEGEPGDSRTLTYAQLHREVCQMANVLKGLGVQKGDRIGIYMPMIPEAAIAMLACARIGAPHTVVFGGFSAEALRDRLIDGQAKMVITADGGWRKDAIVPLKEQVDKALAEGVETVKDVLVVKRTGQQIYMEPGRDHWWHDLKQGVSADCPAEPMDSEDMLFILYTSGSTGKPKGVVHTTGGYNLYTHMTTKWIFDLQDTDVYWCTADVGWITGHSYIVYGPLSNGATTVMYEGAPRASNPGCFWDVIEKYGVTIFYTAPTAIRAFIKMGEHHPKSRNLSSLRLLGTVGEPINPEAWMWYYRIIGGERCPIVDTWWQTETGGIMITPLPGAIPTKPGSATRPFPGILADVVDLDGNSVGDNEGGYLAVKHPWPGMMRTIYGDPDRFRRTYWEHIPPKDGQYFYFAGDGARRDEDGYFWVMGRVDDVINVAGHRLGTMEIESALVSHPAVAEAAVVGKPDDLKGEDIVAFVTLEGNQKPTEELNKELKQHVVSEIGAIARPGEIRFTDALPKTRSGKIMRRLLRNLAAGQEVSGDTSTLEDRSVLDKLREGS</sequence>
<evidence type="ECO:0000256" key="3">
    <source>
        <dbReference type="ARBA" id="ARBA00022741"/>
    </source>
</evidence>
<feature type="binding site" evidence="6">
    <location>
        <begin position="215"/>
        <end position="218"/>
    </location>
    <ligand>
        <name>CoA</name>
        <dbReference type="ChEBI" id="CHEBI:57287"/>
    </ligand>
</feature>
<dbReference type="EC" id="6.2.1.1" evidence="6"/>
<name>A0AAV3XBS2_9CYAN</name>
<keyword evidence="3 6" id="KW-0547">Nucleotide-binding</keyword>
<dbReference type="GO" id="GO:0016208">
    <property type="term" value="F:AMP binding"/>
    <property type="evidence" value="ECO:0007669"/>
    <property type="project" value="InterPro"/>
</dbReference>
<feature type="binding site" evidence="6">
    <location>
        <begin position="434"/>
        <end position="439"/>
    </location>
    <ligand>
        <name>ATP</name>
        <dbReference type="ChEBI" id="CHEBI:30616"/>
    </ligand>
</feature>
<dbReference type="InterPro" id="IPR032387">
    <property type="entry name" value="ACAS_N"/>
</dbReference>
<comment type="function">
    <text evidence="6">Catalyzes the conversion of acetate into acetyl-CoA (AcCoA), an essential intermediate at the junction of anabolic and catabolic pathways. AcsA undergoes a two-step reaction. In the first half reaction, AcsA combines acetate with ATP to form acetyl-adenylate (AcAMP) intermediate. In the second half reaction, it can then transfer the acetyl group from AcAMP to the sulfhydryl group of CoA, forming the product AcCoA.</text>
</comment>
<feature type="binding site" evidence="6">
    <location>
        <position position="567"/>
    </location>
    <ligand>
        <name>Mg(2+)</name>
        <dbReference type="ChEBI" id="CHEBI:18420"/>
    </ligand>
</feature>
<keyword evidence="5 6" id="KW-0007">Acetylation</keyword>
<keyword evidence="6" id="KW-0460">Magnesium</keyword>
<dbReference type="GO" id="GO:0005829">
    <property type="term" value="C:cytosol"/>
    <property type="evidence" value="ECO:0007669"/>
    <property type="project" value="TreeGrafter"/>
</dbReference>
<feature type="binding site" evidence="6">
    <location>
        <position position="565"/>
    </location>
    <ligand>
        <name>Mg(2+)</name>
        <dbReference type="ChEBI" id="CHEBI:18420"/>
    </ligand>
</feature>
<evidence type="ECO:0000313" key="11">
    <source>
        <dbReference type="EMBL" id="GET39938.1"/>
    </source>
</evidence>
<dbReference type="PANTHER" id="PTHR24095:SF14">
    <property type="entry name" value="ACETYL-COENZYME A SYNTHETASE 1"/>
    <property type="match status" value="1"/>
</dbReference>
<dbReference type="InterPro" id="IPR011904">
    <property type="entry name" value="Ac_CoA_lig"/>
</dbReference>
<dbReference type="PROSITE" id="PS00455">
    <property type="entry name" value="AMP_BINDING"/>
    <property type="match status" value="1"/>
</dbReference>
<dbReference type="InterPro" id="IPR025110">
    <property type="entry name" value="AMP-bd_C"/>
</dbReference>
<dbReference type="Gene3D" id="3.30.300.30">
    <property type="match status" value="1"/>
</dbReference>
<dbReference type="GO" id="GO:0046872">
    <property type="term" value="F:metal ion binding"/>
    <property type="evidence" value="ECO:0007669"/>
    <property type="project" value="UniProtKB-KW"/>
</dbReference>
<feature type="binding site" evidence="6">
    <location>
        <position position="570"/>
    </location>
    <ligand>
        <name>Mg(2+)</name>
        <dbReference type="ChEBI" id="CHEBI:18420"/>
    </ligand>
</feature>
<dbReference type="InterPro" id="IPR000873">
    <property type="entry name" value="AMP-dep_synth/lig_dom"/>
</dbReference>
<dbReference type="PANTHER" id="PTHR24095">
    <property type="entry name" value="ACETYL-COENZYME A SYNTHETASE"/>
    <property type="match status" value="1"/>
</dbReference>
<evidence type="ECO:0000256" key="1">
    <source>
        <dbReference type="ARBA" id="ARBA00006432"/>
    </source>
</evidence>
<keyword evidence="4 6" id="KW-0067">ATP-binding</keyword>
<feature type="region of interest" description="Disordered" evidence="7">
    <location>
        <begin position="650"/>
        <end position="672"/>
    </location>
</feature>
<feature type="modified residue" description="N6-acetyllysine" evidence="6">
    <location>
        <position position="637"/>
    </location>
</feature>
<dbReference type="InterPro" id="IPR045851">
    <property type="entry name" value="AMP-bd_C_sf"/>
</dbReference>
<dbReference type="Pfam" id="PF16177">
    <property type="entry name" value="ACAS_N"/>
    <property type="match status" value="1"/>
</dbReference>
<feature type="binding site" evidence="6">
    <location>
        <position position="554"/>
    </location>
    <ligand>
        <name>ATP</name>
        <dbReference type="ChEBI" id="CHEBI:30616"/>
    </ligand>
</feature>
<keyword evidence="12" id="KW-1185">Reference proteome</keyword>
<evidence type="ECO:0000259" key="9">
    <source>
        <dbReference type="Pfam" id="PF13193"/>
    </source>
</evidence>
<reference evidence="11" key="1">
    <citation type="submission" date="2019-10" db="EMBL/GenBank/DDBJ databases">
        <title>Draft genome sequece of Microseira wollei NIES-4236.</title>
        <authorList>
            <person name="Yamaguchi H."/>
            <person name="Suzuki S."/>
            <person name="Kawachi M."/>
        </authorList>
    </citation>
    <scope>NUCLEOTIDE SEQUENCE</scope>
    <source>
        <strain evidence="11">NIES-4236</strain>
    </source>
</reference>
<dbReference type="GO" id="GO:0019427">
    <property type="term" value="P:acetyl-CoA biosynthetic process from acetate"/>
    <property type="evidence" value="ECO:0007669"/>
    <property type="project" value="UniProtKB-UniRule"/>
</dbReference>
<feature type="compositionally biased region" description="Basic and acidic residues" evidence="7">
    <location>
        <begin position="659"/>
        <end position="672"/>
    </location>
</feature>
<feature type="binding site" evidence="6">
    <location>
        <begin position="410"/>
        <end position="412"/>
    </location>
    <ligand>
        <name>ATP</name>
        <dbReference type="ChEBI" id="CHEBI:30616"/>
    </ligand>
</feature>
<evidence type="ECO:0000256" key="2">
    <source>
        <dbReference type="ARBA" id="ARBA00022598"/>
    </source>
</evidence>
<comment type="cofactor">
    <cofactor evidence="6">
        <name>Mg(2+)</name>
        <dbReference type="ChEBI" id="CHEBI:18420"/>
    </cofactor>
</comment>
<comment type="PTM">
    <text evidence="6">Acetylated. Deacetylation by the SIR2-homolog deacetylase activates the enzyme.</text>
</comment>
<comment type="similarity">
    <text evidence="1 6">Belongs to the ATP-dependent AMP-binding enzyme family.</text>
</comment>
<accession>A0AAV3XBS2</accession>
<dbReference type="InterPro" id="IPR042099">
    <property type="entry name" value="ANL_N_sf"/>
</dbReference>
<dbReference type="Gene3D" id="3.40.50.12780">
    <property type="entry name" value="N-terminal domain of ligase-like"/>
    <property type="match status" value="1"/>
</dbReference>
<feature type="domain" description="Acetyl-coenzyme A synthetase N-terminal" evidence="10">
    <location>
        <begin position="51"/>
        <end position="105"/>
    </location>
</feature>
<dbReference type="SUPFAM" id="SSF56801">
    <property type="entry name" value="Acetyl-CoA synthetase-like"/>
    <property type="match status" value="1"/>
</dbReference>
<dbReference type="NCBIfam" id="TIGR02188">
    <property type="entry name" value="Ac_CoA_lig_AcsA"/>
    <property type="match status" value="1"/>
</dbReference>
<dbReference type="GO" id="GO:0005524">
    <property type="term" value="F:ATP binding"/>
    <property type="evidence" value="ECO:0007669"/>
    <property type="project" value="UniProtKB-KW"/>
</dbReference>
<dbReference type="EMBL" id="BLAY01000078">
    <property type="protein sequence ID" value="GET39938.1"/>
    <property type="molecule type" value="Genomic_DNA"/>
</dbReference>
<dbReference type="Pfam" id="PF00501">
    <property type="entry name" value="AMP-binding"/>
    <property type="match status" value="1"/>
</dbReference>
<feature type="binding site" evidence="6">
    <location>
        <position position="528"/>
    </location>
    <ligand>
        <name>ATP</name>
        <dbReference type="ChEBI" id="CHEBI:30616"/>
    </ligand>
</feature>
<dbReference type="NCBIfam" id="NF001208">
    <property type="entry name" value="PRK00174.1"/>
    <property type="match status" value="1"/>
</dbReference>
<dbReference type="CDD" id="cd05966">
    <property type="entry name" value="ACS"/>
    <property type="match status" value="1"/>
</dbReference>
<evidence type="ECO:0000313" key="12">
    <source>
        <dbReference type="Proteomes" id="UP001050975"/>
    </source>
</evidence>
<comment type="catalytic activity">
    <reaction evidence="6">
        <text>acetate + ATP + CoA = acetyl-CoA + AMP + diphosphate</text>
        <dbReference type="Rhea" id="RHEA:23176"/>
        <dbReference type="ChEBI" id="CHEBI:30089"/>
        <dbReference type="ChEBI" id="CHEBI:30616"/>
        <dbReference type="ChEBI" id="CHEBI:33019"/>
        <dbReference type="ChEBI" id="CHEBI:57287"/>
        <dbReference type="ChEBI" id="CHEBI:57288"/>
        <dbReference type="ChEBI" id="CHEBI:456215"/>
        <dbReference type="EC" id="6.2.1.1"/>
    </reaction>
</comment>
<comment type="caution">
    <text evidence="11">The sequence shown here is derived from an EMBL/GenBank/DDBJ whole genome shotgun (WGS) entry which is preliminary data.</text>
</comment>
<dbReference type="AlphaFoldDB" id="A0AAV3XBS2"/>
<gene>
    <name evidence="6" type="primary">acsA</name>
    <name evidence="11" type="ORF">MiSe_47100</name>
</gene>
<dbReference type="Pfam" id="PF13193">
    <property type="entry name" value="AMP-binding_C"/>
    <property type="match status" value="1"/>
</dbReference>
<feature type="domain" description="AMP-dependent synthetase/ligase" evidence="8">
    <location>
        <begin position="113"/>
        <end position="500"/>
    </location>
</feature>
<dbReference type="InterPro" id="IPR020845">
    <property type="entry name" value="AMP-binding_CS"/>
</dbReference>
<evidence type="ECO:0000256" key="7">
    <source>
        <dbReference type="SAM" id="MobiDB-lite"/>
    </source>
</evidence>
<dbReference type="FunFam" id="3.40.50.12780:FF:000001">
    <property type="entry name" value="Acetyl-coenzyme A synthetase"/>
    <property type="match status" value="1"/>
</dbReference>
<keyword evidence="2 6" id="KW-0436">Ligase</keyword>
<protein>
    <recommendedName>
        <fullName evidence="6">Acetyl-coenzyme A synthetase</fullName>
        <shortName evidence="6">AcCoA synthetase</shortName>
        <shortName evidence="6">Acs</shortName>
        <ecNumber evidence="6">6.2.1.1</ecNumber>
    </recommendedName>
    <alternativeName>
        <fullName evidence="6">Acetate--CoA ligase</fullName>
    </alternativeName>
    <alternativeName>
        <fullName evidence="6">Acyl-activating enzyme</fullName>
    </alternativeName>
</protein>
<proteinExistence type="inferred from homology"/>
<feature type="binding site" evidence="6">
    <location>
        <position position="334"/>
    </location>
    <ligand>
        <name>CoA</name>
        <dbReference type="ChEBI" id="CHEBI:57287"/>
    </ligand>
</feature>